<evidence type="ECO:0000256" key="5">
    <source>
        <dbReference type="PIRNR" id="PIRNR038994"/>
    </source>
</evidence>
<comment type="caution">
    <text evidence="10">The sequence shown here is derived from an EMBL/GenBank/DDBJ whole genome shotgun (WGS) entry which is preliminary data.</text>
</comment>
<keyword evidence="2 8" id="KW-0479">Metal-binding</keyword>
<dbReference type="RefSeq" id="WP_228791594.1">
    <property type="nucleotide sequence ID" value="NZ_CP107943.1"/>
</dbReference>
<gene>
    <name evidence="10" type="ORF">DFR74_106187</name>
</gene>
<dbReference type="EMBL" id="QNRE01000006">
    <property type="protein sequence ID" value="RBO90302.1"/>
    <property type="molecule type" value="Genomic_DNA"/>
</dbReference>
<evidence type="ECO:0000256" key="6">
    <source>
        <dbReference type="PIRSR" id="PIRSR038994-1"/>
    </source>
</evidence>
<feature type="active site" description="Proton donor/acceptor" evidence="6">
    <location>
        <position position="280"/>
    </location>
</feature>
<feature type="domain" description="Amidohydrolase-related" evidence="9">
    <location>
        <begin position="54"/>
        <end position="376"/>
    </location>
</feature>
<dbReference type="InterPro" id="IPR011059">
    <property type="entry name" value="Metal-dep_hydrolase_composite"/>
</dbReference>
<evidence type="ECO:0000313" key="10">
    <source>
        <dbReference type="EMBL" id="RBO90302.1"/>
    </source>
</evidence>
<comment type="similarity">
    <text evidence="1 5">Belongs to the metallo-dependent hydrolases superfamily. NagA family.</text>
</comment>
<feature type="binding site" evidence="7">
    <location>
        <position position="230"/>
    </location>
    <ligand>
        <name>substrate</name>
    </ligand>
</feature>
<dbReference type="GO" id="GO:0006046">
    <property type="term" value="P:N-acetylglucosamine catabolic process"/>
    <property type="evidence" value="ECO:0007669"/>
    <property type="project" value="TreeGrafter"/>
</dbReference>
<feature type="binding site" evidence="7">
    <location>
        <position position="257"/>
    </location>
    <ligand>
        <name>substrate</name>
    </ligand>
</feature>
<evidence type="ECO:0000256" key="8">
    <source>
        <dbReference type="PIRSR" id="PIRSR038994-3"/>
    </source>
</evidence>
<evidence type="ECO:0000256" key="2">
    <source>
        <dbReference type="ARBA" id="ARBA00022723"/>
    </source>
</evidence>
<dbReference type="SUPFAM" id="SSF51338">
    <property type="entry name" value="Composite domain of metallo-dependent hydrolases"/>
    <property type="match status" value="1"/>
</dbReference>
<feature type="binding site" evidence="8">
    <location>
        <position position="129"/>
    </location>
    <ligand>
        <name>Zn(2+)</name>
        <dbReference type="ChEBI" id="CHEBI:29105"/>
    </ligand>
</feature>
<keyword evidence="4 5" id="KW-0119">Carbohydrate metabolism</keyword>
<sequence>MSAAAILLRGRIIGAPDGEIADGVVEIEGERITRVRDARDYPDAGPVPAPTDSIILPGLIDLHCHGGAGAGFPNADAAGARIAAAHHRAHGSTGLLGSLVSAPPADLLRQASVLADLVEDGDLLGVHLEGPFLNSVRCGAQDPASIIPGDPRLLERICDAARDTVRSMTLAPETPRFGELLTVLRERGILSSLGHTDADAATTSARIADAAGGRLTATHLFNAMPPLHHRAPGPVAACLAAAGRGDMVVELIADGVHLAAETVRMVFDTVGADQIALVSDAMAAAGISDGAYRLGPLDVTVSRGVARLTTGDGSEGAIAGGTASLLDVVRYTVFEAGVDLGEAVVSATRTPARMLGLEGERGALAPGCRADVVVTGADLRPRRVLVAGADVAGWVR</sequence>
<dbReference type="PANTHER" id="PTHR11113:SF14">
    <property type="entry name" value="N-ACETYLGLUCOSAMINE-6-PHOSPHATE DEACETYLASE"/>
    <property type="match status" value="1"/>
</dbReference>
<keyword evidence="11" id="KW-1185">Reference proteome</keyword>
<dbReference type="GO" id="GO:0046872">
    <property type="term" value="F:metal ion binding"/>
    <property type="evidence" value="ECO:0007669"/>
    <property type="project" value="UniProtKB-KW"/>
</dbReference>
<reference evidence="10 11" key="1">
    <citation type="submission" date="2018-06" db="EMBL/GenBank/DDBJ databases">
        <title>Genomic Encyclopedia of Type Strains, Phase IV (KMG-IV): sequencing the most valuable type-strain genomes for metagenomic binning, comparative biology and taxonomic classification.</title>
        <authorList>
            <person name="Goeker M."/>
        </authorList>
    </citation>
    <scope>NUCLEOTIDE SEQUENCE [LARGE SCALE GENOMIC DNA]</scope>
    <source>
        <strain evidence="10 11">DSM 44599</strain>
    </source>
</reference>
<dbReference type="Pfam" id="PF01979">
    <property type="entry name" value="Amidohydro_1"/>
    <property type="match status" value="1"/>
</dbReference>
<feature type="binding site" evidence="8">
    <location>
        <position position="219"/>
    </location>
    <ligand>
        <name>Zn(2+)</name>
        <dbReference type="ChEBI" id="CHEBI:29105"/>
    </ligand>
</feature>
<protein>
    <submittedName>
        <fullName evidence="10">N-acetylglucosamine 6-phosphate deacetylase</fullName>
    </submittedName>
</protein>
<dbReference type="InterPro" id="IPR006680">
    <property type="entry name" value="Amidohydro-rel"/>
</dbReference>
<dbReference type="InterPro" id="IPR032466">
    <property type="entry name" value="Metal_Hydrolase"/>
</dbReference>
<comment type="cofactor">
    <cofactor evidence="8">
        <name>a divalent metal cation</name>
        <dbReference type="ChEBI" id="CHEBI:60240"/>
    </cofactor>
    <text evidence="8">Binds 1 divalent metal cation per subunit.</text>
</comment>
<evidence type="ECO:0000256" key="3">
    <source>
        <dbReference type="ARBA" id="ARBA00022801"/>
    </source>
</evidence>
<dbReference type="STRING" id="1210090.GCA_001613185_04649"/>
<feature type="binding site" evidence="8">
    <location>
        <position position="195"/>
    </location>
    <ligand>
        <name>Zn(2+)</name>
        <dbReference type="ChEBI" id="CHEBI:29105"/>
    </ligand>
</feature>
<dbReference type="AlphaFoldDB" id="A0A366DJP8"/>
<dbReference type="Gene3D" id="2.30.40.10">
    <property type="entry name" value="Urease, subunit C, domain 1"/>
    <property type="match status" value="1"/>
</dbReference>
<feature type="binding site" evidence="7">
    <location>
        <begin position="318"/>
        <end position="320"/>
    </location>
    <ligand>
        <name>substrate</name>
    </ligand>
</feature>
<organism evidence="10 11">
    <name type="scientific">Nocardia puris</name>
    <dbReference type="NCBI Taxonomy" id="208602"/>
    <lineage>
        <taxon>Bacteria</taxon>
        <taxon>Bacillati</taxon>
        <taxon>Actinomycetota</taxon>
        <taxon>Actinomycetes</taxon>
        <taxon>Mycobacteriales</taxon>
        <taxon>Nocardiaceae</taxon>
        <taxon>Nocardia</taxon>
    </lineage>
</organism>
<evidence type="ECO:0000313" key="11">
    <source>
        <dbReference type="Proteomes" id="UP000252586"/>
    </source>
</evidence>
<evidence type="ECO:0000256" key="1">
    <source>
        <dbReference type="ARBA" id="ARBA00010716"/>
    </source>
</evidence>
<dbReference type="Gene3D" id="3.20.20.140">
    <property type="entry name" value="Metal-dependent hydrolases"/>
    <property type="match status" value="1"/>
</dbReference>
<dbReference type="PIRSF" id="PIRSF038994">
    <property type="entry name" value="NagA"/>
    <property type="match status" value="1"/>
</dbReference>
<feature type="binding site" evidence="7">
    <location>
        <begin position="222"/>
        <end position="223"/>
    </location>
    <ligand>
        <name>substrate</name>
    </ligand>
</feature>
<name>A0A366DJP8_9NOCA</name>
<keyword evidence="3 5" id="KW-0378">Hydrolase</keyword>
<dbReference type="Proteomes" id="UP000252586">
    <property type="component" value="Unassembled WGS sequence"/>
</dbReference>
<evidence type="ECO:0000256" key="7">
    <source>
        <dbReference type="PIRSR" id="PIRSR038994-2"/>
    </source>
</evidence>
<feature type="binding site" evidence="7">
    <location>
        <position position="140"/>
    </location>
    <ligand>
        <name>substrate</name>
    </ligand>
</feature>
<dbReference type="SUPFAM" id="SSF51556">
    <property type="entry name" value="Metallo-dependent hydrolases"/>
    <property type="match status" value="1"/>
</dbReference>
<dbReference type="GO" id="GO:0008448">
    <property type="term" value="F:N-acetylglucosamine-6-phosphate deacetylase activity"/>
    <property type="evidence" value="ECO:0007669"/>
    <property type="project" value="InterPro"/>
</dbReference>
<proteinExistence type="inferred from homology"/>
<accession>A0A366DJP8</accession>
<dbReference type="PANTHER" id="PTHR11113">
    <property type="entry name" value="N-ACETYLGLUCOSAMINE-6-PHOSPHATE DEACETYLASE"/>
    <property type="match status" value="1"/>
</dbReference>
<dbReference type="InterPro" id="IPR003764">
    <property type="entry name" value="GlcNAc_6-P_deAcase"/>
</dbReference>
<evidence type="ECO:0000256" key="4">
    <source>
        <dbReference type="ARBA" id="ARBA00023277"/>
    </source>
</evidence>
<evidence type="ECO:0000259" key="9">
    <source>
        <dbReference type="Pfam" id="PF01979"/>
    </source>
</evidence>